<feature type="region of interest" description="Disordered" evidence="4">
    <location>
        <begin position="203"/>
        <end position="226"/>
    </location>
</feature>
<dbReference type="InterPro" id="IPR027038">
    <property type="entry name" value="RanGap"/>
</dbReference>
<dbReference type="GO" id="GO:0005634">
    <property type="term" value="C:nucleus"/>
    <property type="evidence" value="ECO:0007669"/>
    <property type="project" value="TreeGrafter"/>
</dbReference>
<dbReference type="GO" id="GO:0006913">
    <property type="term" value="P:nucleocytoplasmic transport"/>
    <property type="evidence" value="ECO:0007669"/>
    <property type="project" value="TreeGrafter"/>
</dbReference>
<feature type="region of interest" description="Disordered" evidence="4">
    <location>
        <begin position="342"/>
        <end position="394"/>
    </location>
</feature>
<sequence>MGKLNYTNRKSEGVKLGEIVAKDLRKRITAFFSKSESRRETSSLELTLPGKNLTDDGFREIVTALEDILTPRDGTSCSKLEELNLSGNLLTTKSLRLLARIIRLASYDLKELNLAENCITATKNDELEDWEEFLESFRNCMVVRRIDLSGNKLCGPRVFEVLARVYSEHPSVDPTEPDAGPGLNFEQQDKSLEIPGRRRRALSVEVSERSSTDAGSHVSSSDLDLSQPRNFKKRRGLRAIPYLILNNCSMTDSGALHLSYILAHHYYPQQLVCQLKPGPISTQLDEYNQRTHCWGLVYLPNDSLTESGVKLLALAEDARKQLNNSFATPEDVSEAMNGSWLMVDPKQAAPNQRRRSSGANYSNRRASTVSTDFRRDSVPPDNKKSGSSDLESSRKKFQRGIIEGHETVDLWGTALRMLVYARAILLQSRTNPSASTNCGASLERPTTANFSAGLTSSDKPGLIPNNRNVSSTNIRPSGIDYTNIPGGHSSSVCVSLIEERDAKARLKITPANIVLYDRDVRNAKNVGNLSDEVWQRIIACAACAEGILSSEQRKRVIRWGEDRTDLGTEGELSGKGQSVQIWNVLEKMGCLTYEMKV</sequence>
<reference evidence="5 6" key="1">
    <citation type="journal article" date="2016" name="Nat. Commun.">
        <title>Ectomycorrhizal ecology is imprinted in the genome of the dominant symbiotic fungus Cenococcum geophilum.</title>
        <authorList>
            <consortium name="DOE Joint Genome Institute"/>
            <person name="Peter M."/>
            <person name="Kohler A."/>
            <person name="Ohm R.A."/>
            <person name="Kuo A."/>
            <person name="Krutzmann J."/>
            <person name="Morin E."/>
            <person name="Arend M."/>
            <person name="Barry K.W."/>
            <person name="Binder M."/>
            <person name="Choi C."/>
            <person name="Clum A."/>
            <person name="Copeland A."/>
            <person name="Grisel N."/>
            <person name="Haridas S."/>
            <person name="Kipfer T."/>
            <person name="LaButti K."/>
            <person name="Lindquist E."/>
            <person name="Lipzen A."/>
            <person name="Maire R."/>
            <person name="Meier B."/>
            <person name="Mihaltcheva S."/>
            <person name="Molinier V."/>
            <person name="Murat C."/>
            <person name="Poggeler S."/>
            <person name="Quandt C.A."/>
            <person name="Sperisen C."/>
            <person name="Tritt A."/>
            <person name="Tisserant E."/>
            <person name="Crous P.W."/>
            <person name="Henrissat B."/>
            <person name="Nehls U."/>
            <person name="Egli S."/>
            <person name="Spatafora J.W."/>
            <person name="Grigoriev I.V."/>
            <person name="Martin F.M."/>
        </authorList>
    </citation>
    <scope>NUCLEOTIDE SEQUENCE [LARGE SCALE GENOMIC DNA]</scope>
    <source>
        <strain evidence="5 6">CBS 207.34</strain>
    </source>
</reference>
<name>A0A8E2FCT1_9PEZI</name>
<dbReference type="GO" id="GO:0031267">
    <property type="term" value="F:small GTPase binding"/>
    <property type="evidence" value="ECO:0007669"/>
    <property type="project" value="TreeGrafter"/>
</dbReference>
<keyword evidence="2" id="KW-0433">Leucine-rich repeat</keyword>
<keyword evidence="3" id="KW-0677">Repeat</keyword>
<feature type="compositionally biased region" description="Polar residues" evidence="4">
    <location>
        <begin position="212"/>
        <end position="226"/>
    </location>
</feature>
<dbReference type="GO" id="GO:0048471">
    <property type="term" value="C:perinuclear region of cytoplasm"/>
    <property type="evidence" value="ECO:0007669"/>
    <property type="project" value="TreeGrafter"/>
</dbReference>
<feature type="compositionally biased region" description="Basic and acidic residues" evidence="4">
    <location>
        <begin position="372"/>
        <end position="394"/>
    </location>
</feature>
<dbReference type="OrthoDB" id="9876299at2759"/>
<proteinExistence type="predicted"/>
<keyword evidence="1" id="KW-0343">GTPase activation</keyword>
<dbReference type="PANTHER" id="PTHR24113">
    <property type="entry name" value="RAN GTPASE-ACTIVATING PROTEIN 1"/>
    <property type="match status" value="1"/>
</dbReference>
<organism evidence="5 6">
    <name type="scientific">Glonium stellatum</name>
    <dbReference type="NCBI Taxonomy" id="574774"/>
    <lineage>
        <taxon>Eukaryota</taxon>
        <taxon>Fungi</taxon>
        <taxon>Dikarya</taxon>
        <taxon>Ascomycota</taxon>
        <taxon>Pezizomycotina</taxon>
        <taxon>Dothideomycetes</taxon>
        <taxon>Pleosporomycetidae</taxon>
        <taxon>Gloniales</taxon>
        <taxon>Gloniaceae</taxon>
        <taxon>Glonium</taxon>
    </lineage>
</organism>
<protein>
    <recommendedName>
        <fullName evidence="7">Leucine rich repeat protein</fullName>
    </recommendedName>
</protein>
<dbReference type="InterPro" id="IPR032675">
    <property type="entry name" value="LRR_dom_sf"/>
</dbReference>
<evidence type="ECO:0000256" key="2">
    <source>
        <dbReference type="ARBA" id="ARBA00022614"/>
    </source>
</evidence>
<dbReference type="EMBL" id="KV748557">
    <property type="protein sequence ID" value="OCL14573.1"/>
    <property type="molecule type" value="Genomic_DNA"/>
</dbReference>
<keyword evidence="6" id="KW-1185">Reference proteome</keyword>
<dbReference type="Proteomes" id="UP000250140">
    <property type="component" value="Unassembled WGS sequence"/>
</dbReference>
<feature type="compositionally biased region" description="Polar residues" evidence="4">
    <location>
        <begin position="357"/>
        <end position="371"/>
    </location>
</feature>
<dbReference type="SUPFAM" id="SSF52047">
    <property type="entry name" value="RNI-like"/>
    <property type="match status" value="1"/>
</dbReference>
<gene>
    <name evidence="5" type="ORF">AOQ84DRAFT_21349</name>
</gene>
<dbReference type="GO" id="GO:0005829">
    <property type="term" value="C:cytosol"/>
    <property type="evidence" value="ECO:0007669"/>
    <property type="project" value="TreeGrafter"/>
</dbReference>
<evidence type="ECO:0000313" key="5">
    <source>
        <dbReference type="EMBL" id="OCL14573.1"/>
    </source>
</evidence>
<dbReference type="AlphaFoldDB" id="A0A8E2FCT1"/>
<accession>A0A8E2FCT1</accession>
<feature type="region of interest" description="Disordered" evidence="4">
    <location>
        <begin position="170"/>
        <end position="190"/>
    </location>
</feature>
<dbReference type="GO" id="GO:0005096">
    <property type="term" value="F:GTPase activator activity"/>
    <property type="evidence" value="ECO:0007669"/>
    <property type="project" value="UniProtKB-KW"/>
</dbReference>
<dbReference type="PANTHER" id="PTHR24113:SF12">
    <property type="entry name" value="RAN GTPASE-ACTIVATING PROTEIN 1"/>
    <property type="match status" value="1"/>
</dbReference>
<evidence type="ECO:0000256" key="3">
    <source>
        <dbReference type="ARBA" id="ARBA00022737"/>
    </source>
</evidence>
<evidence type="ECO:0000313" key="6">
    <source>
        <dbReference type="Proteomes" id="UP000250140"/>
    </source>
</evidence>
<dbReference type="Gene3D" id="3.80.10.10">
    <property type="entry name" value="Ribonuclease Inhibitor"/>
    <property type="match status" value="1"/>
</dbReference>
<evidence type="ECO:0000256" key="1">
    <source>
        <dbReference type="ARBA" id="ARBA00022468"/>
    </source>
</evidence>
<evidence type="ECO:0008006" key="7">
    <source>
        <dbReference type="Google" id="ProtNLM"/>
    </source>
</evidence>
<evidence type="ECO:0000256" key="4">
    <source>
        <dbReference type="SAM" id="MobiDB-lite"/>
    </source>
</evidence>